<reference evidence="3" key="1">
    <citation type="journal article" date="2019" name="Int. J. Syst. Evol. Microbiol.">
        <title>The Global Catalogue of Microorganisms (GCM) 10K type strain sequencing project: providing services to taxonomists for standard genome sequencing and annotation.</title>
        <authorList>
            <consortium name="The Broad Institute Genomics Platform"/>
            <consortium name="The Broad Institute Genome Sequencing Center for Infectious Disease"/>
            <person name="Wu L."/>
            <person name="Ma J."/>
        </authorList>
    </citation>
    <scope>NUCLEOTIDE SEQUENCE [LARGE SCALE GENOMIC DNA]</scope>
    <source>
        <strain evidence="3">KCTC 12708</strain>
    </source>
</reference>
<name>A0ABQ3BV71_9FLAO</name>
<dbReference type="GeneID" id="94369337"/>
<evidence type="ECO:0000313" key="2">
    <source>
        <dbReference type="EMBL" id="GGZ55811.1"/>
    </source>
</evidence>
<proteinExistence type="predicted"/>
<dbReference type="Gene3D" id="2.40.160.60">
    <property type="entry name" value="Outer membrane protein transport protein (OMPP1/FadL/TodX)"/>
    <property type="match status" value="1"/>
</dbReference>
<dbReference type="Proteomes" id="UP000615593">
    <property type="component" value="Unassembled WGS sequence"/>
</dbReference>
<dbReference type="EMBL" id="BMWY01000004">
    <property type="protein sequence ID" value="GGZ55811.1"/>
    <property type="molecule type" value="Genomic_DNA"/>
</dbReference>
<comment type="caution">
    <text evidence="2">The sequence shown here is derived from an EMBL/GenBank/DDBJ whole genome shotgun (WGS) entry which is preliminary data.</text>
</comment>
<accession>A0ABQ3BV71</accession>
<dbReference type="RefSeq" id="WP_027884981.1">
    <property type="nucleotide sequence ID" value="NZ_BMWY01000004.1"/>
</dbReference>
<gene>
    <name evidence="2" type="ORF">GCM10008088_16730</name>
</gene>
<evidence type="ECO:0000256" key="1">
    <source>
        <dbReference type="SAM" id="SignalP"/>
    </source>
</evidence>
<protein>
    <submittedName>
        <fullName evidence="2">Membrane protein</fullName>
    </submittedName>
</protein>
<sequence length="412" mass="45589">MIKQLVTVAILFFTVTLSAQEITSSPYSFFGIGVQKFKGTTENRSMGGLSIASDSIHVNLQNPAGYGALRLTTYTIGVSHSETTISSNDTEDDLSNTNIDYLAIGIPTGKLGFGLGIVPFTSVGYQLRNVDELGTSEFSGRGGLNKLFLAAGYQLTENLRLGVEGSYNFGNIQNRSINFQNDIQFGTREINRSDLSGFKMKFAAQYEQMVTKKLQLTASASFTPTTDLKSENFRELATLVRYNESELVSDAREIDVIDDEMSLPSEVRFGAGIGKPREWFVGAEYQRLSSSEYTNRSFELNNVEYTDATTYRVGGYFIPDYNDVTSYFKRVVYRAGARFGDSGLNINGEDIDEFGISFGVGLPAGRLLTNANLGVEFGRRGTTSAGLVEENFFSVFLSLSLNDRWFQQRKFN</sequence>
<feature type="signal peptide" evidence="1">
    <location>
        <begin position="1"/>
        <end position="19"/>
    </location>
</feature>
<organism evidence="2 3">
    <name type="scientific">Mesonia mobilis</name>
    <dbReference type="NCBI Taxonomy" id="369791"/>
    <lineage>
        <taxon>Bacteria</taxon>
        <taxon>Pseudomonadati</taxon>
        <taxon>Bacteroidota</taxon>
        <taxon>Flavobacteriia</taxon>
        <taxon>Flavobacteriales</taxon>
        <taxon>Flavobacteriaceae</taxon>
        <taxon>Mesonia</taxon>
    </lineage>
</organism>
<evidence type="ECO:0000313" key="3">
    <source>
        <dbReference type="Proteomes" id="UP000615593"/>
    </source>
</evidence>
<keyword evidence="3" id="KW-1185">Reference proteome</keyword>
<keyword evidence="1" id="KW-0732">Signal</keyword>
<feature type="chain" id="PRO_5046536622" evidence="1">
    <location>
        <begin position="20"/>
        <end position="412"/>
    </location>
</feature>